<evidence type="ECO:0000313" key="2">
    <source>
        <dbReference type="EMBL" id="KAF9568107.1"/>
    </source>
</evidence>
<dbReference type="EMBL" id="JAABOA010006226">
    <property type="protein sequence ID" value="KAF9568107.1"/>
    <property type="molecule type" value="Genomic_DNA"/>
</dbReference>
<accession>A0A9P6FJU1</accession>
<sequence>MTPAMLLTKKDPVINQPNVKDEIEKHHARFRIVYDAIQDSHKRYSDQYDSNKRELAFQIDDLVYIDAEDIKTATESATKKVNKIIVQPSPLNYKLQLPPRSRLHPVFHVSKLRATARRSEEFAETNDIKPNEEPLIDDSDEYYDQPYEVEKILKHKKSKDGSFKFL</sequence>
<comment type="caution">
    <text evidence="2">The sequence shown here is derived from an EMBL/GenBank/DDBJ whole genome shotgun (WGS) entry which is preliminary data.</text>
</comment>
<dbReference type="OrthoDB" id="2447315at2759"/>
<organism evidence="2 3">
    <name type="scientific">Lunasporangiospora selenospora</name>
    <dbReference type="NCBI Taxonomy" id="979761"/>
    <lineage>
        <taxon>Eukaryota</taxon>
        <taxon>Fungi</taxon>
        <taxon>Fungi incertae sedis</taxon>
        <taxon>Mucoromycota</taxon>
        <taxon>Mortierellomycotina</taxon>
        <taxon>Mortierellomycetes</taxon>
        <taxon>Mortierellales</taxon>
        <taxon>Mortierellaceae</taxon>
        <taxon>Lunasporangiospora</taxon>
    </lineage>
</organism>
<feature type="non-terminal residue" evidence="2">
    <location>
        <position position="166"/>
    </location>
</feature>
<dbReference type="Proteomes" id="UP000780801">
    <property type="component" value="Unassembled WGS sequence"/>
</dbReference>
<name>A0A9P6FJU1_9FUNG</name>
<feature type="region of interest" description="Disordered" evidence="1">
    <location>
        <begin position="121"/>
        <end position="141"/>
    </location>
</feature>
<reference evidence="2" key="1">
    <citation type="journal article" date="2020" name="Fungal Divers.">
        <title>Resolving the Mortierellaceae phylogeny through synthesis of multi-gene phylogenetics and phylogenomics.</title>
        <authorList>
            <person name="Vandepol N."/>
            <person name="Liber J."/>
            <person name="Desiro A."/>
            <person name="Na H."/>
            <person name="Kennedy M."/>
            <person name="Barry K."/>
            <person name="Grigoriev I.V."/>
            <person name="Miller A.N."/>
            <person name="O'Donnell K."/>
            <person name="Stajich J.E."/>
            <person name="Bonito G."/>
        </authorList>
    </citation>
    <scope>NUCLEOTIDE SEQUENCE</scope>
    <source>
        <strain evidence="2">KOD1015</strain>
    </source>
</reference>
<keyword evidence="3" id="KW-1185">Reference proteome</keyword>
<evidence type="ECO:0000313" key="3">
    <source>
        <dbReference type="Proteomes" id="UP000780801"/>
    </source>
</evidence>
<evidence type="ECO:0000256" key="1">
    <source>
        <dbReference type="SAM" id="MobiDB-lite"/>
    </source>
</evidence>
<feature type="compositionally biased region" description="Basic and acidic residues" evidence="1">
    <location>
        <begin position="121"/>
        <end position="132"/>
    </location>
</feature>
<gene>
    <name evidence="2" type="ORF">BGW38_008838</name>
</gene>
<proteinExistence type="predicted"/>
<protein>
    <submittedName>
        <fullName evidence="2">Uncharacterized protein</fullName>
    </submittedName>
</protein>
<dbReference type="AlphaFoldDB" id="A0A9P6FJU1"/>